<sequence>MPWFPGTAMPPPLPPLARPTLQQRLKARHPLVVEPPEVTAPDGDGDDEGPNAGGAS</sequence>
<evidence type="ECO:0000256" key="1">
    <source>
        <dbReference type="SAM" id="MobiDB-lite"/>
    </source>
</evidence>
<protein>
    <submittedName>
        <fullName evidence="2">Uncharacterized protein</fullName>
    </submittedName>
</protein>
<dbReference type="RefSeq" id="WP_358217373.1">
    <property type="nucleotide sequence ID" value="NZ_JBHSFS010000007.1"/>
</dbReference>
<comment type="caution">
    <text evidence="2">The sequence shown here is derived from an EMBL/GenBank/DDBJ whole genome shotgun (WGS) entry which is preliminary data.</text>
</comment>
<dbReference type="Proteomes" id="UP001595990">
    <property type="component" value="Unassembled WGS sequence"/>
</dbReference>
<keyword evidence="3" id="KW-1185">Reference proteome</keyword>
<dbReference type="EMBL" id="JBHSFS010000007">
    <property type="protein sequence ID" value="MFC4514818.1"/>
    <property type="molecule type" value="Genomic_DNA"/>
</dbReference>
<evidence type="ECO:0000313" key="3">
    <source>
        <dbReference type="Proteomes" id="UP001595990"/>
    </source>
</evidence>
<reference evidence="3" key="1">
    <citation type="journal article" date="2019" name="Int. J. Syst. Evol. Microbiol.">
        <title>The Global Catalogue of Microorganisms (GCM) 10K type strain sequencing project: providing services to taxonomists for standard genome sequencing and annotation.</title>
        <authorList>
            <consortium name="The Broad Institute Genomics Platform"/>
            <consortium name="The Broad Institute Genome Sequencing Center for Infectious Disease"/>
            <person name="Wu L."/>
            <person name="Ma J."/>
        </authorList>
    </citation>
    <scope>NUCLEOTIDE SEQUENCE [LARGE SCALE GENOMIC DNA]</scope>
    <source>
        <strain evidence="3">CECT 8064</strain>
    </source>
</reference>
<name>A0ABV9BLN0_9ACTN</name>
<gene>
    <name evidence="2" type="ORF">ACFPEN_17955</name>
</gene>
<proteinExistence type="predicted"/>
<accession>A0ABV9BLN0</accession>
<feature type="compositionally biased region" description="Pro residues" evidence="1">
    <location>
        <begin position="8"/>
        <end position="17"/>
    </location>
</feature>
<evidence type="ECO:0000313" key="2">
    <source>
        <dbReference type="EMBL" id="MFC4514818.1"/>
    </source>
</evidence>
<feature type="region of interest" description="Disordered" evidence="1">
    <location>
        <begin position="1"/>
        <end position="56"/>
    </location>
</feature>
<organism evidence="2 3">
    <name type="scientific">Streptomyces ehimensis</name>
    <dbReference type="NCBI Taxonomy" id="68195"/>
    <lineage>
        <taxon>Bacteria</taxon>
        <taxon>Bacillati</taxon>
        <taxon>Actinomycetota</taxon>
        <taxon>Actinomycetes</taxon>
        <taxon>Kitasatosporales</taxon>
        <taxon>Streptomycetaceae</taxon>
        <taxon>Streptomyces</taxon>
    </lineage>
</organism>